<protein>
    <recommendedName>
        <fullName evidence="8">DNA polymerase III subunit gamma/tau</fullName>
        <ecNumber evidence="8">2.7.7.7</ecNumber>
    </recommendedName>
</protein>
<dbReference type="Proteomes" id="UP000443153">
    <property type="component" value="Unassembled WGS sequence"/>
</dbReference>
<dbReference type="GO" id="GO:0003887">
    <property type="term" value="F:DNA-directed DNA polymerase activity"/>
    <property type="evidence" value="ECO:0007669"/>
    <property type="project" value="UniProtKB-KW"/>
</dbReference>
<dbReference type="EMBL" id="WKJH01000024">
    <property type="protein sequence ID" value="MRX65459.1"/>
    <property type="molecule type" value="Genomic_DNA"/>
</dbReference>
<dbReference type="InterPro" id="IPR027417">
    <property type="entry name" value="P-loop_NTPase"/>
</dbReference>
<dbReference type="PANTHER" id="PTHR11669:SF0">
    <property type="entry name" value="PROTEIN STICHEL-LIKE 2"/>
    <property type="match status" value="1"/>
</dbReference>
<dbReference type="NCBIfam" id="NF011531">
    <property type="entry name" value="PRK14971.1"/>
    <property type="match status" value="1"/>
</dbReference>
<evidence type="ECO:0000256" key="8">
    <source>
        <dbReference type="RuleBase" id="RU364063"/>
    </source>
</evidence>
<organism evidence="11 12">
    <name type="scientific">Maribacter luteus</name>
    <dbReference type="NCBI Taxonomy" id="2594478"/>
    <lineage>
        <taxon>Bacteria</taxon>
        <taxon>Pseudomonadati</taxon>
        <taxon>Bacteroidota</taxon>
        <taxon>Flavobacteriia</taxon>
        <taxon>Flavobacteriales</taxon>
        <taxon>Flavobacteriaceae</taxon>
        <taxon>Maribacter</taxon>
    </lineage>
</organism>
<comment type="function">
    <text evidence="8">DNA polymerase III is a complex, multichain enzyme responsible for most of the replicative synthesis in bacteria. This DNA polymerase also exhibits 3' to 5' exonuclease activity.</text>
</comment>
<feature type="compositionally biased region" description="Basic and acidic residues" evidence="9">
    <location>
        <begin position="387"/>
        <end position="398"/>
    </location>
</feature>
<dbReference type="InterPro" id="IPR001270">
    <property type="entry name" value="ClpA/B"/>
</dbReference>
<dbReference type="GO" id="GO:0006261">
    <property type="term" value="P:DNA-templated DNA replication"/>
    <property type="evidence" value="ECO:0007669"/>
    <property type="project" value="TreeGrafter"/>
</dbReference>
<comment type="similarity">
    <text evidence="1 8">Belongs to the DnaX/STICHEL family.</text>
</comment>
<dbReference type="Pfam" id="PF22608">
    <property type="entry name" value="DNAX_ATPase_lid"/>
    <property type="match status" value="1"/>
</dbReference>
<evidence type="ECO:0000313" key="11">
    <source>
        <dbReference type="EMBL" id="MRX65459.1"/>
    </source>
</evidence>
<accession>A0A6I2MRJ8</accession>
<dbReference type="PRINTS" id="PR00300">
    <property type="entry name" value="CLPPROTEASEA"/>
</dbReference>
<evidence type="ECO:0000256" key="2">
    <source>
        <dbReference type="ARBA" id="ARBA00022723"/>
    </source>
</evidence>
<comment type="caution">
    <text evidence="11">The sequence shown here is derived from an EMBL/GenBank/DDBJ whole genome shotgun (WGS) entry which is preliminary data.</text>
</comment>
<keyword evidence="8" id="KW-0235">DNA replication</keyword>
<evidence type="ECO:0000256" key="5">
    <source>
        <dbReference type="ARBA" id="ARBA00022840"/>
    </source>
</evidence>
<dbReference type="GO" id="GO:0005524">
    <property type="term" value="F:ATP binding"/>
    <property type="evidence" value="ECO:0007669"/>
    <property type="project" value="UniProtKB-KW"/>
</dbReference>
<dbReference type="NCBIfam" id="NF004046">
    <property type="entry name" value="PRK05563.1"/>
    <property type="match status" value="1"/>
</dbReference>
<keyword evidence="8 11" id="KW-0808">Transferase</keyword>
<dbReference type="CDD" id="cd00009">
    <property type="entry name" value="AAA"/>
    <property type="match status" value="1"/>
</dbReference>
<dbReference type="Gene3D" id="3.40.50.300">
    <property type="entry name" value="P-loop containing nucleotide triphosphate hydrolases"/>
    <property type="match status" value="1"/>
</dbReference>
<dbReference type="SUPFAM" id="SSF48019">
    <property type="entry name" value="post-AAA+ oligomerization domain-like"/>
    <property type="match status" value="1"/>
</dbReference>
<reference evidence="11 12" key="1">
    <citation type="submission" date="2019-11" db="EMBL/GenBank/DDBJ databases">
        <title>Maribacter lutea sp. nov., a marine bacterium isolated from intertidal sand.</title>
        <authorList>
            <person name="Liu A."/>
        </authorList>
    </citation>
    <scope>NUCLEOTIDE SEQUENCE [LARGE SCALE GENOMIC DNA]</scope>
    <source>
        <strain evidence="11 12">RZ05</strain>
    </source>
</reference>
<dbReference type="EC" id="2.7.7.7" evidence="8"/>
<name>A0A6I2MRJ8_9FLAO</name>
<dbReference type="SMART" id="SM00382">
    <property type="entry name" value="AAA"/>
    <property type="match status" value="1"/>
</dbReference>
<sequence length="605" mass="68344">MEPFIVSARKYRPQTFKDVVGQQAITNTLLNAIENNHLAQALLFCGPRGVGKTTCARILAKQINQDGTEREDEDFAFNIFELDAASNNSVDDIRNLIDQVRIPPQVGKYKVYIIDEVHMLSQSAFNAFLKTLEEPPKHAIFILATTEKHKIIPTILSRCQIFDFKRITVKDAASYLKYIAENQGIEADDDALHIIAQKADGAMRDALSIFDRVVSFSGTNLTRKAVTENLNVLDYDTYFSATDLILKHDIPGLLLLFNKTLSLGFDGNHFISGLASHFRDLMVCKHEQTIELLEVGETAKKNYLEQSRLTSNDFLLQALNIANDCDLKYKTSKNQRLLVELSLMKLASINFGAEKKNPESVALANTTIEFIAPAAFYRNIIKPPTKAPEKEEASKSDAFDPSTTTGIEQKRTETPPTTTNTVNEVVVQENTVQPAVEEPKATIKPISIKGNTKRVSGLSISSLKAKKQHEINKIDVVIDENDLPKENFSEEDMQKHWNDFVKKIDNDGRKLLASSLSTDIPKMANATTIWIELPNDTMKKEVEREKFDLMEYLRTNLNNHFITLKITVNEQVAKKFAFTPEEKYEKLREKNPAIDILRKTFDLDL</sequence>
<dbReference type="InterPro" id="IPR005790">
    <property type="entry name" value="DNA_polIII_delta"/>
</dbReference>
<dbReference type="InterPro" id="IPR008921">
    <property type="entry name" value="DNA_pol3_clamp-load_cplx_C"/>
</dbReference>
<dbReference type="GO" id="GO:0009360">
    <property type="term" value="C:DNA polymerase III complex"/>
    <property type="evidence" value="ECO:0007669"/>
    <property type="project" value="InterPro"/>
</dbReference>
<keyword evidence="8 11" id="KW-0548">Nucleotidyltransferase</keyword>
<dbReference type="InterPro" id="IPR045085">
    <property type="entry name" value="HLD_clamp_pol_III_gamma_tau"/>
</dbReference>
<evidence type="ECO:0000256" key="4">
    <source>
        <dbReference type="ARBA" id="ARBA00022833"/>
    </source>
</evidence>
<keyword evidence="3 8" id="KW-0547">Nucleotide-binding</keyword>
<dbReference type="GO" id="GO:0046872">
    <property type="term" value="F:metal ion binding"/>
    <property type="evidence" value="ECO:0007669"/>
    <property type="project" value="UniProtKB-KW"/>
</dbReference>
<evidence type="ECO:0000313" key="12">
    <source>
        <dbReference type="Proteomes" id="UP000443153"/>
    </source>
</evidence>
<evidence type="ECO:0000259" key="10">
    <source>
        <dbReference type="SMART" id="SM00382"/>
    </source>
</evidence>
<dbReference type="NCBIfam" id="TIGR02397">
    <property type="entry name" value="dnaX_nterm"/>
    <property type="match status" value="1"/>
</dbReference>
<evidence type="ECO:0000256" key="7">
    <source>
        <dbReference type="ARBA" id="ARBA00049244"/>
    </source>
</evidence>
<keyword evidence="4" id="KW-0862">Zinc</keyword>
<gene>
    <name evidence="8" type="primary">dnaX</name>
    <name evidence="11" type="ORF">GJ691_14990</name>
</gene>
<feature type="region of interest" description="Disordered" evidence="9">
    <location>
        <begin position="385"/>
        <end position="418"/>
    </location>
</feature>
<comment type="subunit">
    <text evidence="8">DNA polymerase III contains a core (composed of alpha, epsilon and theta chains) that associates with a tau subunit. This core dimerizes to form the POLIII' complex. PolIII' associates with the gamma complex (composed of gamma, delta, delta', psi and chi chains) and with the beta chain to form the complete DNA polymerase III complex.</text>
</comment>
<proteinExistence type="inferred from homology"/>
<evidence type="ECO:0000256" key="9">
    <source>
        <dbReference type="SAM" id="MobiDB-lite"/>
    </source>
</evidence>
<feature type="domain" description="AAA+ ATPase" evidence="10">
    <location>
        <begin position="38"/>
        <end position="168"/>
    </location>
</feature>
<dbReference type="Gene3D" id="1.20.272.10">
    <property type="match status" value="1"/>
</dbReference>
<keyword evidence="12" id="KW-1185">Reference proteome</keyword>
<comment type="catalytic activity">
    <reaction evidence="7 8">
        <text>DNA(n) + a 2'-deoxyribonucleoside 5'-triphosphate = DNA(n+1) + diphosphate</text>
        <dbReference type="Rhea" id="RHEA:22508"/>
        <dbReference type="Rhea" id="RHEA-COMP:17339"/>
        <dbReference type="Rhea" id="RHEA-COMP:17340"/>
        <dbReference type="ChEBI" id="CHEBI:33019"/>
        <dbReference type="ChEBI" id="CHEBI:61560"/>
        <dbReference type="ChEBI" id="CHEBI:173112"/>
        <dbReference type="EC" id="2.7.7.7"/>
    </reaction>
</comment>
<dbReference type="InterPro" id="IPR012763">
    <property type="entry name" value="DNA_pol_III_sug/sutau_N"/>
</dbReference>
<evidence type="ECO:0000256" key="3">
    <source>
        <dbReference type="ARBA" id="ARBA00022741"/>
    </source>
</evidence>
<dbReference type="AlphaFoldDB" id="A0A6I2MRJ8"/>
<dbReference type="CDD" id="cd18137">
    <property type="entry name" value="HLD_clamp_pol_III_gamma_tau"/>
    <property type="match status" value="1"/>
</dbReference>
<dbReference type="SUPFAM" id="SSF52540">
    <property type="entry name" value="P-loop containing nucleoside triphosphate hydrolases"/>
    <property type="match status" value="1"/>
</dbReference>
<dbReference type="OrthoDB" id="9810148at2"/>
<dbReference type="NCBIfam" id="TIGR01128">
    <property type="entry name" value="holA"/>
    <property type="match status" value="1"/>
</dbReference>
<dbReference type="InterPro" id="IPR003593">
    <property type="entry name" value="AAA+_ATPase"/>
</dbReference>
<dbReference type="RefSeq" id="WP_154368289.1">
    <property type="nucleotide sequence ID" value="NZ_WKJH01000024.1"/>
</dbReference>
<dbReference type="Pfam" id="PF13177">
    <property type="entry name" value="DNA_pol3_delta2"/>
    <property type="match status" value="1"/>
</dbReference>
<keyword evidence="2" id="KW-0479">Metal-binding</keyword>
<dbReference type="GO" id="GO:0003677">
    <property type="term" value="F:DNA binding"/>
    <property type="evidence" value="ECO:0007669"/>
    <property type="project" value="InterPro"/>
</dbReference>
<evidence type="ECO:0000256" key="6">
    <source>
        <dbReference type="ARBA" id="ARBA00022932"/>
    </source>
</evidence>
<dbReference type="PANTHER" id="PTHR11669">
    <property type="entry name" value="REPLICATION FACTOR C / DNA POLYMERASE III GAMMA-TAU SUBUNIT"/>
    <property type="match status" value="1"/>
</dbReference>
<dbReference type="InterPro" id="IPR050238">
    <property type="entry name" value="DNA_Rep/Repair_Clamp_Loader"/>
</dbReference>
<keyword evidence="5 8" id="KW-0067">ATP-binding</keyword>
<keyword evidence="6 8" id="KW-0239">DNA-directed DNA polymerase</keyword>
<dbReference type="Gene3D" id="1.10.8.60">
    <property type="match status" value="1"/>
</dbReference>
<evidence type="ECO:0000256" key="1">
    <source>
        <dbReference type="ARBA" id="ARBA00006360"/>
    </source>
</evidence>